<name>D9SL56_CLOC7</name>
<dbReference type="Pfam" id="PF05239">
    <property type="entry name" value="PRC"/>
    <property type="match status" value="2"/>
</dbReference>
<dbReference type="AlphaFoldDB" id="D9SL56"/>
<dbReference type="KEGG" id="ccb:Clocel_1828"/>
<accession>D9SL56</accession>
<proteinExistence type="predicted"/>
<organism evidence="2 3">
    <name type="scientific">Clostridium cellulovorans (strain ATCC 35296 / DSM 3052 / OCM 3 / 743B)</name>
    <dbReference type="NCBI Taxonomy" id="573061"/>
    <lineage>
        <taxon>Bacteria</taxon>
        <taxon>Bacillati</taxon>
        <taxon>Bacillota</taxon>
        <taxon>Clostridia</taxon>
        <taxon>Eubacteriales</taxon>
        <taxon>Clostridiaceae</taxon>
        <taxon>Clostridium</taxon>
    </lineage>
</organism>
<dbReference type="SUPFAM" id="SSF50346">
    <property type="entry name" value="PRC-barrel domain"/>
    <property type="match status" value="2"/>
</dbReference>
<dbReference type="eggNOG" id="COG3881">
    <property type="taxonomic scope" value="Bacteria"/>
</dbReference>
<feature type="domain" description="PRC-barrel" evidence="1">
    <location>
        <begin position="2"/>
        <end position="55"/>
    </location>
</feature>
<dbReference type="HOGENOM" id="CLU_129725_0_0_9"/>
<feature type="domain" description="PRC-barrel" evidence="1">
    <location>
        <begin position="75"/>
        <end position="143"/>
    </location>
</feature>
<reference evidence="2 3" key="1">
    <citation type="submission" date="2010-08" db="EMBL/GenBank/DDBJ databases">
        <title>Complete sequence of Clostridium cellulovorans 743B.</title>
        <authorList>
            <consortium name="US DOE Joint Genome Institute"/>
            <person name="Lucas S."/>
            <person name="Copeland A."/>
            <person name="Lapidus A."/>
            <person name="Cheng J.-F."/>
            <person name="Bruce D."/>
            <person name="Goodwin L."/>
            <person name="Pitluck S."/>
            <person name="Chertkov O."/>
            <person name="Detter J.C."/>
            <person name="Han C."/>
            <person name="Tapia R."/>
            <person name="Land M."/>
            <person name="Hauser L."/>
            <person name="Chang Y.-J."/>
            <person name="Jeffries C."/>
            <person name="Kyrpides N."/>
            <person name="Ivanova N."/>
            <person name="Mikhailova N."/>
            <person name="Hemme C.L."/>
            <person name="Woyke T."/>
        </authorList>
    </citation>
    <scope>NUCLEOTIDE SEQUENCE [LARGE SCALE GENOMIC DNA]</scope>
    <source>
        <strain evidence="3">ATCC 35296 / DSM 3052 / OCM 3 / 743B</strain>
    </source>
</reference>
<dbReference type="InterPro" id="IPR011033">
    <property type="entry name" value="PRC_barrel-like_sf"/>
</dbReference>
<dbReference type="OrthoDB" id="1716342at2"/>
<evidence type="ECO:0000313" key="3">
    <source>
        <dbReference type="Proteomes" id="UP000002730"/>
    </source>
</evidence>
<evidence type="ECO:0000259" key="1">
    <source>
        <dbReference type="Pfam" id="PF05239"/>
    </source>
</evidence>
<dbReference type="EMBL" id="CP002160">
    <property type="protein sequence ID" value="ADL51572.1"/>
    <property type="molecule type" value="Genomic_DNA"/>
</dbReference>
<dbReference type="RefSeq" id="WP_010077214.1">
    <property type="nucleotide sequence ID" value="NC_014393.1"/>
</dbReference>
<dbReference type="STRING" id="573061.Clocel_1828"/>
<dbReference type="Proteomes" id="UP000002730">
    <property type="component" value="Chromosome"/>
</dbReference>
<dbReference type="Gene3D" id="2.30.30.240">
    <property type="entry name" value="PRC-barrel domain"/>
    <property type="match status" value="2"/>
</dbReference>
<gene>
    <name evidence="2" type="ordered locus">Clocel_1828</name>
</gene>
<evidence type="ECO:0000313" key="2">
    <source>
        <dbReference type="EMBL" id="ADL51572.1"/>
    </source>
</evidence>
<sequence>MYRLKSVLAKKVKDLDGKKLGDVADILVDFEKKIVVGFKLSRLSVSKKKKYILISDVIAFGQEIIARNSICGEYLSFSEIKYLDIIDVEGSILGVLEDLIIEEETMEIKGLIVSSGFINSLLYGKKILSPHKVIIGNEYILLTESMGSTKFISKAHLLKGENQNDKHKG</sequence>
<keyword evidence="3" id="KW-1185">Reference proteome</keyword>
<dbReference type="InterPro" id="IPR027275">
    <property type="entry name" value="PRC-brl_dom"/>
</dbReference>
<protein>
    <submittedName>
        <fullName evidence="2">PRC-barrel domain protein</fullName>
    </submittedName>
</protein>